<keyword evidence="4" id="KW-0157">Chromophore</keyword>
<evidence type="ECO:0000256" key="3">
    <source>
        <dbReference type="ARBA" id="ARBA00022801"/>
    </source>
</evidence>
<dbReference type="PANTHER" id="PTHR43156">
    <property type="entry name" value="STAGE II SPORULATION PROTEIN E-RELATED"/>
    <property type="match status" value="1"/>
</dbReference>
<dbReference type="InterPro" id="IPR035965">
    <property type="entry name" value="PAS-like_dom_sf"/>
</dbReference>
<keyword evidence="1" id="KW-0600">Photoreceptor protein</keyword>
<keyword evidence="2" id="KW-0716">Sensory transduction</keyword>
<keyword evidence="5" id="KW-0675">Receptor</keyword>
<dbReference type="Pfam" id="PF08446">
    <property type="entry name" value="PAS_2"/>
    <property type="match status" value="1"/>
</dbReference>
<comment type="caution">
    <text evidence="7">The sequence shown here is derived from an EMBL/GenBank/DDBJ whole genome shotgun (WGS) entry which is preliminary data.</text>
</comment>
<protein>
    <submittedName>
        <fullName evidence="7">SpoIIE family protein phosphatase</fullName>
    </submittedName>
</protein>
<dbReference type="SUPFAM" id="SSF55781">
    <property type="entry name" value="GAF domain-like"/>
    <property type="match status" value="2"/>
</dbReference>
<dbReference type="InterPro" id="IPR001294">
    <property type="entry name" value="Phytochrome"/>
</dbReference>
<feature type="domain" description="Phytochrome chromophore attachment site" evidence="6">
    <location>
        <begin position="151"/>
        <end position="309"/>
    </location>
</feature>
<keyword evidence="3" id="KW-0378">Hydrolase</keyword>
<keyword evidence="8" id="KW-1185">Reference proteome</keyword>
<dbReference type="InterPro" id="IPR001932">
    <property type="entry name" value="PPM-type_phosphatase-like_dom"/>
</dbReference>
<evidence type="ECO:0000256" key="2">
    <source>
        <dbReference type="ARBA" id="ARBA00022606"/>
    </source>
</evidence>
<dbReference type="InterPro" id="IPR013654">
    <property type="entry name" value="PAS_2"/>
</dbReference>
<dbReference type="InterPro" id="IPR052016">
    <property type="entry name" value="Bact_Sigma-Reg"/>
</dbReference>
<dbReference type="SMART" id="SM00065">
    <property type="entry name" value="GAF"/>
    <property type="match status" value="1"/>
</dbReference>
<accession>A0ABV9D928</accession>
<dbReference type="Pfam" id="PF07228">
    <property type="entry name" value="SpoIIE"/>
    <property type="match status" value="1"/>
</dbReference>
<gene>
    <name evidence="7" type="ORF">ACFO3F_08345</name>
</gene>
<proteinExistence type="predicted"/>
<dbReference type="SUPFAM" id="SSF81606">
    <property type="entry name" value="PP2C-like"/>
    <property type="match status" value="1"/>
</dbReference>
<reference evidence="8" key="1">
    <citation type="journal article" date="2019" name="Int. J. Syst. Evol. Microbiol.">
        <title>The Global Catalogue of Microorganisms (GCM) 10K type strain sequencing project: providing services to taxonomists for standard genome sequencing and annotation.</title>
        <authorList>
            <consortium name="The Broad Institute Genomics Platform"/>
            <consortium name="The Broad Institute Genome Sequencing Center for Infectious Disease"/>
            <person name="Wu L."/>
            <person name="Ma J."/>
        </authorList>
    </citation>
    <scope>NUCLEOTIDE SEQUENCE [LARGE SCALE GENOMIC DNA]</scope>
    <source>
        <strain evidence="8">JCM 3369</strain>
    </source>
</reference>
<dbReference type="PRINTS" id="PR01033">
    <property type="entry name" value="PHYTOCHROME"/>
</dbReference>
<dbReference type="SMART" id="SM00331">
    <property type="entry name" value="PP2C_SIG"/>
    <property type="match status" value="1"/>
</dbReference>
<dbReference type="InterPro" id="IPR029016">
    <property type="entry name" value="GAF-like_dom_sf"/>
</dbReference>
<dbReference type="Proteomes" id="UP001595955">
    <property type="component" value="Unassembled WGS sequence"/>
</dbReference>
<dbReference type="InterPro" id="IPR013515">
    <property type="entry name" value="Phytochrome_cen-reg"/>
</dbReference>
<dbReference type="SUPFAM" id="SSF55785">
    <property type="entry name" value="PYP-like sensor domain (PAS domain)"/>
    <property type="match status" value="1"/>
</dbReference>
<dbReference type="RefSeq" id="WP_244925369.1">
    <property type="nucleotide sequence ID" value="NZ_CP033325.1"/>
</dbReference>
<evidence type="ECO:0000256" key="4">
    <source>
        <dbReference type="ARBA" id="ARBA00022991"/>
    </source>
</evidence>
<dbReference type="Pfam" id="PF00360">
    <property type="entry name" value="PHY"/>
    <property type="match status" value="1"/>
</dbReference>
<dbReference type="InterPro" id="IPR043150">
    <property type="entry name" value="Phytochrome_PHY_sf"/>
</dbReference>
<sequence>MDETWLDPHVPVDLDNCAREPIHIPGSIQPRGVLLVLDDDHTVVQASASTAAHLGIDAADALGRPLADVVGTEAAEVIAAHLRAGGDVRDRNPVLVDVQGVPTDAVLHHPPGAEHLLVVELEAAAGPRPLEHTNTYQAVRGTVGALNRASSLEELYAVTAREVRALTGFDRVMIYRFDADYNGEVVGEDRRADLNSFFGLHYPATDIPPQARALYERNWIRLISDVEYVPSPIVVADPQRSAPLDLTFATLRSVSPMHIEYLQNMGVTASMSISLLKDGRLWGLIACHHYSGPWAPPYGVRAAAEFLGSVLSLRLVAQVEEDRIAAARRVGAELAGLVAASRAEDVPLAEALTGDDTLLTLMAADGAIVRAHGEVATVGCAPPGAGALLEWAVSQGSEVVCTTSLAQDAPGLAAAVPEVAGLLAVTLPSDDAVVWLRREAVYDVDWGGDPRNKEIARGEGEEVRLSPRKSFDRWRETVRGSSLPWTEEQAEIAALLRGHVVEALYLRGRRDARAAEVLQRSALPAQLPEVPGWSFEARYSPADGNRVGGDWYDALELPDGRLAVAVGDVTGHGLAAASTMGKLRNGLRALLVSGAAQQLVATAVRGLDDVMRVTMPDEMATLLLAVVDPATGEAEYARVGHLPLIVLAADGEASWAGPVGVAPLGYVAGTPETGRLTVPPGGGLVLFTDGLIERRETPLVESLSTLRDAFSGGAPLDAVIAAVRDPRSTDDATAVVVRRG</sequence>
<dbReference type="PANTHER" id="PTHR43156:SF2">
    <property type="entry name" value="STAGE II SPORULATION PROTEIN E"/>
    <property type="match status" value="1"/>
</dbReference>
<dbReference type="EMBL" id="JBHSGF010000005">
    <property type="protein sequence ID" value="MFC4555256.1"/>
    <property type="molecule type" value="Genomic_DNA"/>
</dbReference>
<dbReference type="PROSITE" id="PS50046">
    <property type="entry name" value="PHYTOCHROME_2"/>
    <property type="match status" value="1"/>
</dbReference>
<dbReference type="InterPro" id="IPR036457">
    <property type="entry name" value="PPM-type-like_dom_sf"/>
</dbReference>
<evidence type="ECO:0000256" key="5">
    <source>
        <dbReference type="ARBA" id="ARBA00023170"/>
    </source>
</evidence>
<evidence type="ECO:0000313" key="7">
    <source>
        <dbReference type="EMBL" id="MFC4555256.1"/>
    </source>
</evidence>
<organism evidence="7 8">
    <name type="scientific">Georgenia faecalis</name>
    <dbReference type="NCBI Taxonomy" id="2483799"/>
    <lineage>
        <taxon>Bacteria</taxon>
        <taxon>Bacillati</taxon>
        <taxon>Actinomycetota</taxon>
        <taxon>Actinomycetes</taxon>
        <taxon>Micrococcales</taxon>
        <taxon>Bogoriellaceae</taxon>
        <taxon>Georgenia</taxon>
    </lineage>
</organism>
<dbReference type="Pfam" id="PF01590">
    <property type="entry name" value="GAF"/>
    <property type="match status" value="1"/>
</dbReference>
<dbReference type="Gene3D" id="3.30.450.270">
    <property type="match status" value="1"/>
</dbReference>
<dbReference type="InterPro" id="IPR016132">
    <property type="entry name" value="Phyto_chromo_attachment"/>
</dbReference>
<dbReference type="Gene3D" id="3.30.450.40">
    <property type="match status" value="1"/>
</dbReference>
<dbReference type="Gene3D" id="3.30.450.20">
    <property type="entry name" value="PAS domain"/>
    <property type="match status" value="1"/>
</dbReference>
<evidence type="ECO:0000259" key="6">
    <source>
        <dbReference type="PROSITE" id="PS50046"/>
    </source>
</evidence>
<evidence type="ECO:0000313" key="8">
    <source>
        <dbReference type="Proteomes" id="UP001595955"/>
    </source>
</evidence>
<dbReference type="InterPro" id="IPR003018">
    <property type="entry name" value="GAF"/>
</dbReference>
<dbReference type="Gene3D" id="3.60.40.10">
    <property type="entry name" value="PPM-type phosphatase domain"/>
    <property type="match status" value="1"/>
</dbReference>
<name>A0ABV9D928_9MICO</name>
<evidence type="ECO:0000256" key="1">
    <source>
        <dbReference type="ARBA" id="ARBA00022543"/>
    </source>
</evidence>